<protein>
    <recommendedName>
        <fullName evidence="9">Patatin</fullName>
        <ecNumber evidence="9">3.1.1.-</ecNumber>
    </recommendedName>
</protein>
<evidence type="ECO:0000256" key="6">
    <source>
        <dbReference type="ARBA" id="ARBA00023098"/>
    </source>
</evidence>
<dbReference type="EC" id="3.1.1.-" evidence="9"/>
<evidence type="ECO:0000256" key="5">
    <source>
        <dbReference type="ARBA" id="ARBA00022761"/>
    </source>
</evidence>
<evidence type="ECO:0000313" key="13">
    <source>
        <dbReference type="Proteomes" id="UP000823775"/>
    </source>
</evidence>
<feature type="chain" id="PRO_5045365560" description="Patatin" evidence="10">
    <location>
        <begin position="23"/>
        <end position="243"/>
    </location>
</feature>
<comment type="domain">
    <text evidence="9">The nitrogen atoms of the two glycine residues in the GGXR motif define the oxyanion hole, and stabilize the oxyanion that forms during the nucleophilic attack by the catalytic serine during substrate cleavage.</text>
</comment>
<evidence type="ECO:0000259" key="11">
    <source>
        <dbReference type="PROSITE" id="PS51635"/>
    </source>
</evidence>
<comment type="similarity">
    <text evidence="2 9">Belongs to the patatin family.</text>
</comment>
<organism evidence="12 13">
    <name type="scientific">Datura stramonium</name>
    <name type="common">Jimsonweed</name>
    <name type="synonym">Common thornapple</name>
    <dbReference type="NCBI Taxonomy" id="4076"/>
    <lineage>
        <taxon>Eukaryota</taxon>
        <taxon>Viridiplantae</taxon>
        <taxon>Streptophyta</taxon>
        <taxon>Embryophyta</taxon>
        <taxon>Tracheophyta</taxon>
        <taxon>Spermatophyta</taxon>
        <taxon>Magnoliopsida</taxon>
        <taxon>eudicotyledons</taxon>
        <taxon>Gunneridae</taxon>
        <taxon>Pentapetalae</taxon>
        <taxon>asterids</taxon>
        <taxon>lamiids</taxon>
        <taxon>Solanales</taxon>
        <taxon>Solanaceae</taxon>
        <taxon>Solanoideae</taxon>
        <taxon>Datureae</taxon>
        <taxon>Datura</taxon>
    </lineage>
</organism>
<accession>A0ABS8SMB7</accession>
<evidence type="ECO:0000256" key="9">
    <source>
        <dbReference type="RuleBase" id="RU361262"/>
    </source>
</evidence>
<dbReference type="PANTHER" id="PTHR32176:SF85">
    <property type="entry name" value="PATATIN GROUP D-2"/>
    <property type="match status" value="1"/>
</dbReference>
<keyword evidence="13" id="KW-1185">Reference proteome</keyword>
<dbReference type="Gene3D" id="3.40.1090.10">
    <property type="entry name" value="Cytosolic phospholipase A2 catalytic domain"/>
    <property type="match status" value="1"/>
</dbReference>
<comment type="function">
    <text evidence="9">Lipolytic acyl hydrolase (LAH).</text>
</comment>
<keyword evidence="9" id="KW-0442">Lipid degradation</keyword>
<dbReference type="PROSITE" id="PS51635">
    <property type="entry name" value="PNPLA"/>
    <property type="match status" value="1"/>
</dbReference>
<evidence type="ECO:0000256" key="1">
    <source>
        <dbReference type="ARBA" id="ARBA00004116"/>
    </source>
</evidence>
<evidence type="ECO:0000256" key="10">
    <source>
        <dbReference type="SAM" id="SignalP"/>
    </source>
</evidence>
<evidence type="ECO:0000256" key="2">
    <source>
        <dbReference type="ARBA" id="ARBA00010240"/>
    </source>
</evidence>
<comment type="caution">
    <text evidence="12">The sequence shown here is derived from an EMBL/GenBank/DDBJ whole genome shotgun (WGS) entry which is preliminary data.</text>
</comment>
<comment type="caution">
    <text evidence="8">Lacks conserved residue(s) required for the propagation of feature annotation.</text>
</comment>
<evidence type="ECO:0000256" key="4">
    <source>
        <dbReference type="ARBA" id="ARBA00022729"/>
    </source>
</evidence>
<feature type="short sequence motif" description="GXGXXG" evidence="8">
    <location>
        <begin position="32"/>
        <end position="37"/>
    </location>
</feature>
<comment type="subcellular location">
    <subcellularLocation>
        <location evidence="1">Vacuole</location>
    </subcellularLocation>
</comment>
<sequence length="243" mass="26549">MAITTGSFFILLFLVVASPVMGEMVTILSIDGGGIKGIIPATILDFLEGQLQDLDSNTDARLADYFDVIAGTSTGGILAAMITAPNENNRPFASAKEIVPFYFENGPKIFPPGRPFPIHGPKYDGKALHQVLQEKLGETRLHQALTDVVLPTFDIKKNKPIIFAKSEEYALTGSTTAMDNATEANMNLIGLVITRDVKFNNTVSHNIQNEKAIVETARGVNDRIDFEIESPLARLGFHITRFN</sequence>
<dbReference type="PANTHER" id="PTHR32176">
    <property type="entry name" value="XYLOSE ISOMERASE"/>
    <property type="match status" value="1"/>
</dbReference>
<feature type="domain" description="PNPLA" evidence="11">
    <location>
        <begin position="28"/>
        <end position="213"/>
    </location>
</feature>
<dbReference type="SUPFAM" id="SSF52151">
    <property type="entry name" value="FabD/lysophospholipase-like"/>
    <property type="match status" value="1"/>
</dbReference>
<gene>
    <name evidence="12" type="primary">PATATIN17</name>
    <name evidence="12" type="ORF">HAX54_042299</name>
</gene>
<dbReference type="InterPro" id="IPR016035">
    <property type="entry name" value="Acyl_Trfase/lysoPLipase"/>
</dbReference>
<keyword evidence="3" id="KW-0926">Vacuole</keyword>
<keyword evidence="5" id="KW-0758">Storage protein</keyword>
<keyword evidence="6 9" id="KW-0443">Lipid metabolism</keyword>
<keyword evidence="4 10" id="KW-0732">Signal</keyword>
<evidence type="ECO:0000256" key="7">
    <source>
        <dbReference type="ARBA" id="ARBA00023180"/>
    </source>
</evidence>
<evidence type="ECO:0000313" key="12">
    <source>
        <dbReference type="EMBL" id="MCD7459918.1"/>
    </source>
</evidence>
<evidence type="ECO:0000256" key="8">
    <source>
        <dbReference type="PROSITE-ProRule" id="PRU01161"/>
    </source>
</evidence>
<dbReference type="InterPro" id="IPR002641">
    <property type="entry name" value="PNPLA_dom"/>
</dbReference>
<keyword evidence="7" id="KW-0325">Glycoprotein</keyword>
<name>A0ABS8SMB7_DATST</name>
<keyword evidence="9" id="KW-0378">Hydrolase</keyword>
<dbReference type="Proteomes" id="UP000823775">
    <property type="component" value="Unassembled WGS sequence"/>
</dbReference>
<proteinExistence type="inferred from homology"/>
<reference evidence="12 13" key="1">
    <citation type="journal article" date="2021" name="BMC Genomics">
        <title>Datura genome reveals duplications of psychoactive alkaloid biosynthetic genes and high mutation rate following tissue culture.</title>
        <authorList>
            <person name="Rajewski A."/>
            <person name="Carter-House D."/>
            <person name="Stajich J."/>
            <person name="Litt A."/>
        </authorList>
    </citation>
    <scope>NUCLEOTIDE SEQUENCE [LARGE SCALE GENOMIC DNA]</scope>
    <source>
        <strain evidence="12">AR-01</strain>
    </source>
</reference>
<dbReference type="EMBL" id="JACEIK010000621">
    <property type="protein sequence ID" value="MCD7459918.1"/>
    <property type="molecule type" value="Genomic_DNA"/>
</dbReference>
<evidence type="ECO:0000256" key="3">
    <source>
        <dbReference type="ARBA" id="ARBA00022554"/>
    </source>
</evidence>
<feature type="signal peptide" evidence="10">
    <location>
        <begin position="1"/>
        <end position="22"/>
    </location>
</feature>
<feature type="short sequence motif" description="GXSXG" evidence="8">
    <location>
        <begin position="71"/>
        <end position="75"/>
    </location>
</feature>
<dbReference type="Pfam" id="PF01734">
    <property type="entry name" value="Patatin"/>
    <property type="match status" value="1"/>
</dbReference>